<dbReference type="Gene3D" id="3.30.200.150">
    <property type="match status" value="1"/>
</dbReference>
<dbReference type="Pfam" id="PF01636">
    <property type="entry name" value="APH"/>
    <property type="match status" value="1"/>
</dbReference>
<dbReference type="EMBL" id="JAWRVE010000190">
    <property type="protein sequence ID" value="KAL1850170.1"/>
    <property type="molecule type" value="Genomic_DNA"/>
</dbReference>
<evidence type="ECO:0000259" key="1">
    <source>
        <dbReference type="Pfam" id="PF01636"/>
    </source>
</evidence>
<organism evidence="2 3">
    <name type="scientific">Diaporthe australafricana</name>
    <dbReference type="NCBI Taxonomy" id="127596"/>
    <lineage>
        <taxon>Eukaryota</taxon>
        <taxon>Fungi</taxon>
        <taxon>Dikarya</taxon>
        <taxon>Ascomycota</taxon>
        <taxon>Pezizomycotina</taxon>
        <taxon>Sordariomycetes</taxon>
        <taxon>Sordariomycetidae</taxon>
        <taxon>Diaporthales</taxon>
        <taxon>Diaporthaceae</taxon>
        <taxon>Diaporthe</taxon>
    </lineage>
</organism>
<dbReference type="SUPFAM" id="SSF56112">
    <property type="entry name" value="Protein kinase-like (PK-like)"/>
    <property type="match status" value="1"/>
</dbReference>
<dbReference type="InterPro" id="IPR002575">
    <property type="entry name" value="Aminoglycoside_PTrfase"/>
</dbReference>
<feature type="domain" description="Aminoglycoside phosphotransferase" evidence="1">
    <location>
        <begin position="10"/>
        <end position="194"/>
    </location>
</feature>
<accession>A0ABR3W0M6</accession>
<evidence type="ECO:0000313" key="3">
    <source>
        <dbReference type="Proteomes" id="UP001583177"/>
    </source>
</evidence>
<protein>
    <recommendedName>
        <fullName evidence="1">Aminoglycoside phosphotransferase domain-containing protein</fullName>
    </recommendedName>
</protein>
<keyword evidence="3" id="KW-1185">Reference proteome</keyword>
<sequence length="237" mass="27533">MDLVRRRTTIPIPRILEIYEVDERFHLVIEMASSGTGDFVRDYDQMTPEQVKKFGTELGGYLKQLRSLKCPREGTIGSVTHGAHHDSRLSNRAWGPSHGIADFHTYLRLGHPLTHWENEPDVMLVHSRPERYSIKFTHADLRPNNIMARDGHITAIIDWEFAGWYPEYWEYTKMHWTPSPLWDKFYEAIEQEPAVVKYPDELAAEVAIWKLMHPYAYDDPPWVAEADDIQGVSTTGQ</sequence>
<comment type="caution">
    <text evidence="2">The sequence shown here is derived from an EMBL/GenBank/DDBJ whole genome shotgun (WGS) entry which is preliminary data.</text>
</comment>
<dbReference type="Gene3D" id="3.90.1200.10">
    <property type="match status" value="1"/>
</dbReference>
<dbReference type="InterPro" id="IPR011009">
    <property type="entry name" value="Kinase-like_dom_sf"/>
</dbReference>
<dbReference type="PANTHER" id="PTHR21310">
    <property type="entry name" value="AMINOGLYCOSIDE PHOSPHOTRANSFERASE-RELATED-RELATED"/>
    <property type="match status" value="1"/>
</dbReference>
<dbReference type="Proteomes" id="UP001583177">
    <property type="component" value="Unassembled WGS sequence"/>
</dbReference>
<name>A0ABR3W0M6_9PEZI</name>
<evidence type="ECO:0000313" key="2">
    <source>
        <dbReference type="EMBL" id="KAL1850170.1"/>
    </source>
</evidence>
<reference evidence="2 3" key="1">
    <citation type="journal article" date="2024" name="IMA Fungus">
        <title>IMA Genome - F19 : A genome assembly and annotation guide to empower mycologists, including annotated draft genome sequences of Ceratocystis pirilliformis, Diaporthe australafricana, Fusarium ophioides, Paecilomyces lecythidis, and Sporothrix stenoceras.</title>
        <authorList>
            <person name="Aylward J."/>
            <person name="Wilson A.M."/>
            <person name="Visagie C.M."/>
            <person name="Spraker J."/>
            <person name="Barnes I."/>
            <person name="Buitendag C."/>
            <person name="Ceriani C."/>
            <person name="Del Mar Angel L."/>
            <person name="du Plessis D."/>
            <person name="Fuchs T."/>
            <person name="Gasser K."/>
            <person name="Kramer D."/>
            <person name="Li W."/>
            <person name="Munsamy K."/>
            <person name="Piso A."/>
            <person name="Price J.L."/>
            <person name="Sonnekus B."/>
            <person name="Thomas C."/>
            <person name="van der Nest A."/>
            <person name="van Dijk A."/>
            <person name="van Heerden A."/>
            <person name="van Vuuren N."/>
            <person name="Yilmaz N."/>
            <person name="Duong T.A."/>
            <person name="van der Merwe N.A."/>
            <person name="Wingfield M.J."/>
            <person name="Wingfield B.D."/>
        </authorList>
    </citation>
    <scope>NUCLEOTIDE SEQUENCE [LARGE SCALE GENOMIC DNA]</scope>
    <source>
        <strain evidence="2 3">CMW 18300</strain>
    </source>
</reference>
<dbReference type="PANTHER" id="PTHR21310:SF58">
    <property type="entry name" value="AMINOGLYCOSIDE PHOSPHOTRANSFERASE DOMAIN-CONTAINING PROTEIN"/>
    <property type="match status" value="1"/>
</dbReference>
<gene>
    <name evidence="2" type="ORF">Daus18300_013038</name>
</gene>
<dbReference type="InterPro" id="IPR051678">
    <property type="entry name" value="AGP_Transferase"/>
</dbReference>
<proteinExistence type="predicted"/>